<keyword evidence="10" id="KW-1185">Reference proteome</keyword>
<dbReference type="PANTHER" id="PTHR45708:SF9">
    <property type="entry name" value="XYLANASE INHIBITOR PROTEIN 1"/>
    <property type="match status" value="1"/>
</dbReference>
<dbReference type="SUPFAM" id="SSF51445">
    <property type="entry name" value="(Trans)glycosidases"/>
    <property type="match status" value="1"/>
</dbReference>
<evidence type="ECO:0000256" key="6">
    <source>
        <dbReference type="ARBA" id="ARBA00061481"/>
    </source>
</evidence>
<dbReference type="PANTHER" id="PTHR45708">
    <property type="entry name" value="ENDOCHITINASE"/>
    <property type="match status" value="1"/>
</dbReference>
<dbReference type="Gene3D" id="3.20.20.80">
    <property type="entry name" value="Glycosidases"/>
    <property type="match status" value="1"/>
</dbReference>
<evidence type="ECO:0000256" key="4">
    <source>
        <dbReference type="ARBA" id="ARBA00022821"/>
    </source>
</evidence>
<keyword evidence="3 7" id="KW-0732">Signal</keyword>
<evidence type="ECO:0000313" key="9">
    <source>
        <dbReference type="EMBL" id="TVT99642.1"/>
    </source>
</evidence>
<evidence type="ECO:0000256" key="1">
    <source>
        <dbReference type="ARBA" id="ARBA00004613"/>
    </source>
</evidence>
<feature type="non-terminal residue" evidence="9">
    <location>
        <position position="1"/>
    </location>
</feature>
<dbReference type="GO" id="GO:0005576">
    <property type="term" value="C:extracellular region"/>
    <property type="evidence" value="ECO:0007669"/>
    <property type="project" value="UniProtKB-SubCell"/>
</dbReference>
<dbReference type="InterPro" id="IPR017853">
    <property type="entry name" value="GH"/>
</dbReference>
<dbReference type="GO" id="GO:0050832">
    <property type="term" value="P:defense response to fungus"/>
    <property type="evidence" value="ECO:0007669"/>
    <property type="project" value="UniProtKB-ARBA"/>
</dbReference>
<proteinExistence type="inferred from homology"/>
<accession>A0A5J9SL69</accession>
<feature type="domain" description="GH18" evidence="8">
    <location>
        <begin position="32"/>
        <end position="295"/>
    </location>
</feature>
<protein>
    <recommendedName>
        <fullName evidence="8">GH18 domain-containing protein</fullName>
    </recommendedName>
</protein>
<evidence type="ECO:0000256" key="2">
    <source>
        <dbReference type="ARBA" id="ARBA00022525"/>
    </source>
</evidence>
<keyword evidence="4" id="KW-0611">Plant defense</keyword>
<sequence length="295" mass="32994">MTTLLVLGAVFVFATTTFLASPASADLVNQTGQLTVFWGQHKDEGSLREACDTGVYTMVIMSFLDVYGSGQYNLNISDHPVAGMGDEIKHCQSKGVLISLAIGGFGGNYSLPTNQSALDLFDYLWNTYLGGNLNGTGRPFGDAWLDGVDLFLEHATTAEHYDVLAKELAEHNTASKKPLHLTATAHCAYPDGFVKQALDTGLFERIHVRFYDDDPDCSIFMFQNWDKWTAAYPASRIFLGLLASEEQGDDWIFMKDLYYGVMPIVQQSPNYGGVMLWDRYYDNKTDYSFYVKYWA</sequence>
<name>A0A5J9SL69_9POAL</name>
<dbReference type="InterPro" id="IPR001223">
    <property type="entry name" value="Glyco_hydro18_cat"/>
</dbReference>
<dbReference type="PROSITE" id="PS51910">
    <property type="entry name" value="GH18_2"/>
    <property type="match status" value="1"/>
</dbReference>
<dbReference type="FunFam" id="3.20.20.80:FF:000044">
    <property type="entry name" value="Chitinase III C10701-rice"/>
    <property type="match status" value="1"/>
</dbReference>
<reference evidence="9 10" key="1">
    <citation type="journal article" date="2019" name="Sci. Rep.">
        <title>A high-quality genome of Eragrostis curvula grass provides insights into Poaceae evolution and supports new strategies to enhance forage quality.</title>
        <authorList>
            <person name="Carballo J."/>
            <person name="Santos B.A.C.M."/>
            <person name="Zappacosta D."/>
            <person name="Garbus I."/>
            <person name="Selva J.P."/>
            <person name="Gallo C.A."/>
            <person name="Diaz A."/>
            <person name="Albertini E."/>
            <person name="Caccamo M."/>
            <person name="Echenique V."/>
        </authorList>
    </citation>
    <scope>NUCLEOTIDE SEQUENCE [LARGE SCALE GENOMIC DNA]</scope>
    <source>
        <strain evidence="10">cv. Victoria</strain>
        <tissue evidence="9">Leaf</tissue>
    </source>
</reference>
<feature type="chain" id="PRO_5023874780" description="GH18 domain-containing protein" evidence="7">
    <location>
        <begin position="26"/>
        <end position="295"/>
    </location>
</feature>
<dbReference type="Gramene" id="TVT99642">
    <property type="protein sequence ID" value="TVT99642"/>
    <property type="gene ID" value="EJB05_54984"/>
</dbReference>
<dbReference type="AlphaFoldDB" id="A0A5J9SL69"/>
<evidence type="ECO:0000256" key="3">
    <source>
        <dbReference type="ARBA" id="ARBA00022729"/>
    </source>
</evidence>
<dbReference type="GO" id="GO:0005975">
    <property type="term" value="P:carbohydrate metabolic process"/>
    <property type="evidence" value="ECO:0007669"/>
    <property type="project" value="InterPro"/>
</dbReference>
<dbReference type="GO" id="GO:0004568">
    <property type="term" value="F:chitinase activity"/>
    <property type="evidence" value="ECO:0007669"/>
    <property type="project" value="TreeGrafter"/>
</dbReference>
<dbReference type="CDD" id="cd02877">
    <property type="entry name" value="GH18_hevamine_XipI_class_III"/>
    <property type="match status" value="1"/>
</dbReference>
<evidence type="ECO:0000259" key="8">
    <source>
        <dbReference type="PROSITE" id="PS51910"/>
    </source>
</evidence>
<comment type="subcellular location">
    <subcellularLocation>
        <location evidence="1">Secreted</location>
    </subcellularLocation>
</comment>
<dbReference type="Proteomes" id="UP000324897">
    <property type="component" value="Unassembled WGS sequence"/>
</dbReference>
<dbReference type="InterPro" id="IPR050542">
    <property type="entry name" value="Glycosyl_Hydrlase18_Chitinase"/>
</dbReference>
<keyword evidence="5" id="KW-1015">Disulfide bond</keyword>
<dbReference type="InterPro" id="IPR045321">
    <property type="entry name" value="Cts1-like"/>
</dbReference>
<dbReference type="EMBL" id="RWGY01000693">
    <property type="protein sequence ID" value="TVT99642.1"/>
    <property type="molecule type" value="Genomic_DNA"/>
</dbReference>
<dbReference type="Pfam" id="PF00704">
    <property type="entry name" value="Glyco_hydro_18"/>
    <property type="match status" value="1"/>
</dbReference>
<dbReference type="GO" id="GO:0004857">
    <property type="term" value="F:enzyme inhibitor activity"/>
    <property type="evidence" value="ECO:0007669"/>
    <property type="project" value="UniProtKB-ARBA"/>
</dbReference>
<evidence type="ECO:0000256" key="7">
    <source>
        <dbReference type="SAM" id="SignalP"/>
    </source>
</evidence>
<evidence type="ECO:0000256" key="5">
    <source>
        <dbReference type="ARBA" id="ARBA00023157"/>
    </source>
</evidence>
<organism evidence="9 10">
    <name type="scientific">Eragrostis curvula</name>
    <name type="common">weeping love grass</name>
    <dbReference type="NCBI Taxonomy" id="38414"/>
    <lineage>
        <taxon>Eukaryota</taxon>
        <taxon>Viridiplantae</taxon>
        <taxon>Streptophyta</taxon>
        <taxon>Embryophyta</taxon>
        <taxon>Tracheophyta</taxon>
        <taxon>Spermatophyta</taxon>
        <taxon>Magnoliopsida</taxon>
        <taxon>Liliopsida</taxon>
        <taxon>Poales</taxon>
        <taxon>Poaceae</taxon>
        <taxon>PACMAD clade</taxon>
        <taxon>Chloridoideae</taxon>
        <taxon>Eragrostideae</taxon>
        <taxon>Eragrostidinae</taxon>
        <taxon>Eragrostis</taxon>
    </lineage>
</organism>
<comment type="similarity">
    <text evidence="6">Belongs to the glycosyl hydrolase 18 family. Xylanase inhibitor subfamily.</text>
</comment>
<keyword evidence="2" id="KW-0964">Secreted</keyword>
<dbReference type="OrthoDB" id="6020543at2759"/>
<evidence type="ECO:0000313" key="10">
    <source>
        <dbReference type="Proteomes" id="UP000324897"/>
    </source>
</evidence>
<comment type="caution">
    <text evidence="9">The sequence shown here is derived from an EMBL/GenBank/DDBJ whole genome shotgun (WGS) entry which is preliminary data.</text>
</comment>
<feature type="signal peptide" evidence="7">
    <location>
        <begin position="1"/>
        <end position="25"/>
    </location>
</feature>
<gene>
    <name evidence="9" type="ORF">EJB05_54984</name>
</gene>